<dbReference type="AlphaFoldDB" id="A0AAE1Q6B2"/>
<keyword evidence="7" id="KW-0325">Glycoprotein</keyword>
<proteinExistence type="predicted"/>
<evidence type="ECO:0000256" key="3">
    <source>
        <dbReference type="ARBA" id="ARBA00022729"/>
    </source>
</evidence>
<dbReference type="InterPro" id="IPR036179">
    <property type="entry name" value="Ig-like_dom_sf"/>
</dbReference>
<keyword evidence="4" id="KW-0677">Repeat</keyword>
<keyword evidence="12" id="KW-1185">Reference proteome</keyword>
<evidence type="ECO:0000313" key="11">
    <source>
        <dbReference type="EMBL" id="KAK4320426.1"/>
    </source>
</evidence>
<evidence type="ECO:0000313" key="12">
    <source>
        <dbReference type="Proteomes" id="UP001292094"/>
    </source>
</evidence>
<evidence type="ECO:0000256" key="7">
    <source>
        <dbReference type="ARBA" id="ARBA00023180"/>
    </source>
</evidence>
<name>A0AAE1Q6B2_9EUCA</name>
<dbReference type="InterPro" id="IPR003599">
    <property type="entry name" value="Ig_sub"/>
</dbReference>
<dbReference type="GO" id="GO:0043005">
    <property type="term" value="C:neuron projection"/>
    <property type="evidence" value="ECO:0007669"/>
    <property type="project" value="TreeGrafter"/>
</dbReference>
<dbReference type="GO" id="GO:0005886">
    <property type="term" value="C:plasma membrane"/>
    <property type="evidence" value="ECO:0007669"/>
    <property type="project" value="UniProtKB-SubCell"/>
</dbReference>
<dbReference type="InterPro" id="IPR003598">
    <property type="entry name" value="Ig_sub2"/>
</dbReference>
<evidence type="ECO:0000259" key="10">
    <source>
        <dbReference type="PROSITE" id="PS50835"/>
    </source>
</evidence>
<feature type="domain" description="Ig-like" evidence="10">
    <location>
        <begin position="81"/>
        <end position="170"/>
    </location>
</feature>
<gene>
    <name evidence="11" type="ORF">Pmani_008732</name>
</gene>
<dbReference type="Proteomes" id="UP001292094">
    <property type="component" value="Unassembled WGS sequence"/>
</dbReference>
<dbReference type="PANTHER" id="PTHR12231">
    <property type="entry name" value="CTX-RELATED TYPE I TRANSMEMBRANE PROTEIN"/>
    <property type="match status" value="1"/>
</dbReference>
<comment type="subcellular location">
    <subcellularLocation>
        <location evidence="1">Cell membrane</location>
    </subcellularLocation>
</comment>
<dbReference type="Pfam" id="PF13927">
    <property type="entry name" value="Ig_3"/>
    <property type="match status" value="2"/>
</dbReference>
<evidence type="ECO:0000256" key="8">
    <source>
        <dbReference type="ARBA" id="ARBA00023319"/>
    </source>
</evidence>
<dbReference type="SMART" id="SM00408">
    <property type="entry name" value="IGc2"/>
    <property type="match status" value="2"/>
</dbReference>
<dbReference type="Gene3D" id="2.60.40.10">
    <property type="entry name" value="Immunoglobulins"/>
    <property type="match status" value="3"/>
</dbReference>
<dbReference type="InterPro" id="IPR013783">
    <property type="entry name" value="Ig-like_fold"/>
</dbReference>
<protein>
    <recommendedName>
        <fullName evidence="10">Ig-like domain-containing protein</fullName>
    </recommendedName>
</protein>
<dbReference type="FunFam" id="2.60.40.10:FF:000328">
    <property type="entry name" value="CLUMA_CG000981, isoform A"/>
    <property type="match status" value="1"/>
</dbReference>
<sequence>MCVCHNVVKVAWIKADTKAILAIHNRVITHNNRMSVIHSDHKTWELKIKDVQRNDSGEYMCQINTDPMKNQVGHLNVVIPPDIVSDETSGDTMVSEGSSVRLRCQARGFPEPTVVWRREDGRNITLREPGQTKKEVTKFEGPELVLEKVTRDDMGAYLCIASNDIPPAVSKRMIVQVHFHPVIRIPNQLVGAPPGTNVTLECEVEASPKSINFWTKMLDDQSPQIVDSRKYVNEEVTVNQYTLKMHLTIRELQIDDFTRYKCTAKNSLGEVQGSIKLYEIALPKPPTTIGEVVVDDGGGERLEPPLHTYNEITGNSIEDHQAPSPHQGQPIPTKQPPSRPRNSNSLSYTPTRPGLELGGAAYSPGQNVSWFAAALIFFYHVLAWV</sequence>
<reference evidence="11" key="1">
    <citation type="submission" date="2023-11" db="EMBL/GenBank/DDBJ databases">
        <title>Genome assemblies of two species of porcelain crab, Petrolisthes cinctipes and Petrolisthes manimaculis (Anomura: Porcellanidae).</title>
        <authorList>
            <person name="Angst P."/>
        </authorList>
    </citation>
    <scope>NUCLEOTIDE SEQUENCE</scope>
    <source>
        <strain evidence="11">PB745_02</strain>
        <tissue evidence="11">Gill</tissue>
    </source>
</reference>
<feature type="domain" description="Ig-like" evidence="10">
    <location>
        <begin position="181"/>
        <end position="278"/>
    </location>
</feature>
<evidence type="ECO:0000256" key="4">
    <source>
        <dbReference type="ARBA" id="ARBA00022737"/>
    </source>
</evidence>
<evidence type="ECO:0000256" key="1">
    <source>
        <dbReference type="ARBA" id="ARBA00004236"/>
    </source>
</evidence>
<evidence type="ECO:0000256" key="5">
    <source>
        <dbReference type="ARBA" id="ARBA00023136"/>
    </source>
</evidence>
<keyword evidence="2" id="KW-1003">Cell membrane</keyword>
<dbReference type="InterPro" id="IPR051170">
    <property type="entry name" value="Neural/epithelial_adhesion"/>
</dbReference>
<organism evidence="11 12">
    <name type="scientific">Petrolisthes manimaculis</name>
    <dbReference type="NCBI Taxonomy" id="1843537"/>
    <lineage>
        <taxon>Eukaryota</taxon>
        <taxon>Metazoa</taxon>
        <taxon>Ecdysozoa</taxon>
        <taxon>Arthropoda</taxon>
        <taxon>Crustacea</taxon>
        <taxon>Multicrustacea</taxon>
        <taxon>Malacostraca</taxon>
        <taxon>Eumalacostraca</taxon>
        <taxon>Eucarida</taxon>
        <taxon>Decapoda</taxon>
        <taxon>Pleocyemata</taxon>
        <taxon>Anomura</taxon>
        <taxon>Galatheoidea</taxon>
        <taxon>Porcellanidae</taxon>
        <taxon>Petrolisthes</taxon>
    </lineage>
</organism>
<dbReference type="SUPFAM" id="SSF48726">
    <property type="entry name" value="Immunoglobulin"/>
    <property type="match status" value="3"/>
</dbReference>
<dbReference type="InterPro" id="IPR007110">
    <property type="entry name" value="Ig-like_dom"/>
</dbReference>
<keyword evidence="8" id="KW-0393">Immunoglobulin domain</keyword>
<keyword evidence="5" id="KW-0472">Membrane</keyword>
<dbReference type="Pfam" id="PF00047">
    <property type="entry name" value="ig"/>
    <property type="match status" value="1"/>
</dbReference>
<comment type="caution">
    <text evidence="11">The sequence shown here is derived from an EMBL/GenBank/DDBJ whole genome shotgun (WGS) entry which is preliminary data.</text>
</comment>
<feature type="region of interest" description="Disordered" evidence="9">
    <location>
        <begin position="316"/>
        <end position="352"/>
    </location>
</feature>
<dbReference type="SMART" id="SM00409">
    <property type="entry name" value="IG"/>
    <property type="match status" value="3"/>
</dbReference>
<evidence type="ECO:0000256" key="6">
    <source>
        <dbReference type="ARBA" id="ARBA00023157"/>
    </source>
</evidence>
<accession>A0AAE1Q6B2</accession>
<evidence type="ECO:0000256" key="2">
    <source>
        <dbReference type="ARBA" id="ARBA00022475"/>
    </source>
</evidence>
<dbReference type="PROSITE" id="PS50835">
    <property type="entry name" value="IG_LIKE"/>
    <property type="match status" value="2"/>
</dbReference>
<dbReference type="PANTHER" id="PTHR12231:SF87">
    <property type="entry name" value="DPR-INTERACTING PROTEIN BETA, ISOFORM C"/>
    <property type="match status" value="1"/>
</dbReference>
<keyword evidence="6" id="KW-1015">Disulfide bond</keyword>
<evidence type="ECO:0000256" key="9">
    <source>
        <dbReference type="SAM" id="MobiDB-lite"/>
    </source>
</evidence>
<keyword evidence="3" id="KW-0732">Signal</keyword>
<dbReference type="InterPro" id="IPR013151">
    <property type="entry name" value="Immunoglobulin_dom"/>
</dbReference>
<dbReference type="EMBL" id="JAWZYT010000671">
    <property type="protein sequence ID" value="KAK4320426.1"/>
    <property type="molecule type" value="Genomic_DNA"/>
</dbReference>